<dbReference type="AlphaFoldDB" id="A0A2S2Q4Z5"/>
<evidence type="ECO:0000313" key="2">
    <source>
        <dbReference type="EMBL" id="MBY72671.1"/>
    </source>
</evidence>
<gene>
    <name evidence="2" type="ORF">g.109780</name>
</gene>
<protein>
    <recommendedName>
        <fullName evidence="1">Integrase zinc-binding domain-containing protein</fullName>
    </recommendedName>
</protein>
<reference evidence="2" key="1">
    <citation type="submission" date="2018-04" db="EMBL/GenBank/DDBJ databases">
        <title>Transcriptome assembly of Sipha flava.</title>
        <authorList>
            <person name="Scully E.D."/>
            <person name="Geib S.M."/>
            <person name="Palmer N.A."/>
            <person name="Koch K."/>
            <person name="Bradshaw J."/>
            <person name="Heng-Moss T."/>
            <person name="Sarath G."/>
        </authorList>
    </citation>
    <scope>NUCLEOTIDE SEQUENCE</scope>
</reference>
<proteinExistence type="predicted"/>
<name>A0A2S2Q4Z5_9HEMI</name>
<feature type="domain" description="Integrase zinc-binding" evidence="1">
    <location>
        <begin position="96"/>
        <end position="150"/>
    </location>
</feature>
<dbReference type="OrthoDB" id="6624926at2759"/>
<dbReference type="EMBL" id="GGMS01003468">
    <property type="protein sequence ID" value="MBY72671.1"/>
    <property type="molecule type" value="Transcribed_RNA"/>
</dbReference>
<dbReference type="InterPro" id="IPR041588">
    <property type="entry name" value="Integrase_H2C2"/>
</dbReference>
<organism evidence="2">
    <name type="scientific">Sipha flava</name>
    <name type="common">yellow sugarcane aphid</name>
    <dbReference type="NCBI Taxonomy" id="143950"/>
    <lineage>
        <taxon>Eukaryota</taxon>
        <taxon>Metazoa</taxon>
        <taxon>Ecdysozoa</taxon>
        <taxon>Arthropoda</taxon>
        <taxon>Hexapoda</taxon>
        <taxon>Insecta</taxon>
        <taxon>Pterygota</taxon>
        <taxon>Neoptera</taxon>
        <taxon>Paraneoptera</taxon>
        <taxon>Hemiptera</taxon>
        <taxon>Sternorrhyncha</taxon>
        <taxon>Aphidomorpha</taxon>
        <taxon>Aphidoidea</taxon>
        <taxon>Aphididae</taxon>
        <taxon>Sipha</taxon>
    </lineage>
</organism>
<dbReference type="PANTHER" id="PTHR47331">
    <property type="entry name" value="PHD-TYPE DOMAIN-CONTAINING PROTEIN"/>
    <property type="match status" value="1"/>
</dbReference>
<dbReference type="PANTHER" id="PTHR47331:SF1">
    <property type="entry name" value="GAG-LIKE PROTEIN"/>
    <property type="match status" value="1"/>
</dbReference>
<sequence length="192" mass="22220">MRWKTYNRKCKRFTMEIGSEELRSAKATLIKIVQNQYFHEEIKCLRSKINVGKRSKLKLLCPFIDEYGILRVGGRLNNLQTTDVDKRNPILLPAQSKLTSLIFTYEHYRQLHVGPQALLASIRENYWPMNGRNIARTIVNKCIICFKTKPYTFQPIMGDLPKSRVQPGRAFAITGVDFACPIKTKTSIRRNA</sequence>
<accession>A0A2S2Q4Z5</accession>
<evidence type="ECO:0000259" key="1">
    <source>
        <dbReference type="Pfam" id="PF17921"/>
    </source>
</evidence>
<dbReference type="Pfam" id="PF17921">
    <property type="entry name" value="Integrase_H2C2"/>
    <property type="match status" value="1"/>
</dbReference>